<feature type="domain" description="Glycosyltransferase 2-like" evidence="2">
    <location>
        <begin position="407"/>
        <end position="533"/>
    </location>
</feature>
<proteinExistence type="predicted"/>
<reference evidence="3 4" key="1">
    <citation type="submission" date="2023-09" db="EMBL/GenBank/DDBJ databases">
        <title>Xinfangfangia sedmenti sp. nov., isolated the sedment.</title>
        <authorList>
            <person name="Xu L."/>
        </authorList>
    </citation>
    <scope>NUCLEOTIDE SEQUENCE [LARGE SCALE GENOMIC DNA]</scope>
    <source>
        <strain evidence="3 4">LG-4</strain>
    </source>
</reference>
<dbReference type="EMBL" id="JAVKPH010000026">
    <property type="protein sequence ID" value="MDR5654438.1"/>
    <property type="molecule type" value="Genomic_DNA"/>
</dbReference>
<accession>A0ABU1FC01</accession>
<dbReference type="PANTHER" id="PTHR43179:SF7">
    <property type="entry name" value="RHAMNOSYLTRANSFERASE WBBL"/>
    <property type="match status" value="1"/>
</dbReference>
<evidence type="ECO:0000256" key="1">
    <source>
        <dbReference type="SAM" id="MobiDB-lite"/>
    </source>
</evidence>
<evidence type="ECO:0000313" key="3">
    <source>
        <dbReference type="EMBL" id="MDR5654438.1"/>
    </source>
</evidence>
<feature type="compositionally biased region" description="Low complexity" evidence="1">
    <location>
        <begin position="51"/>
        <end position="64"/>
    </location>
</feature>
<dbReference type="Gene3D" id="3.90.550.10">
    <property type="entry name" value="Spore Coat Polysaccharide Biosynthesis Protein SpsA, Chain A"/>
    <property type="match status" value="1"/>
</dbReference>
<keyword evidence="3" id="KW-0808">Transferase</keyword>
<sequence length="672" mass="74562">MKAPDLFRGWKNRDTEHPPESRHDLTLFQVEVTETVPPPDADEPGPEIEPEPQAAPEIPPASESQEADEPPPRPDPAQAPLVFALPDTGALRHFKLDYFYRCDTLLVAVGWCTMPGLVPGLASNGVAIRTEAFPMERPDVVKSYALADDEEPLDPDTTGFVLIGRAGPDDPVELTWTVPGMDPERSDTLRPNKLPFNSFAFGVIADRLLDIFTSEPPGSPIWKSLRAAIPPVRGAPPSRARAHFDIACATADEVGGMASGWVLHAPDVHVWLEDDQGHVQTLHGGYRRYRLDVLTAFPDIPATDAHVGFFAHLPEARPGNVLAIWAVSQEGAWPLARMAASPLVSDVKEICKRLATIETPMTDLVKRAEFFDVPILSRALALQQAQWDRYDILSVDQGELPDAPLVSIIIPLYGRTDFVEHQLLEFIDDPWLRRNAELIYVIDDPRLVEPFRSQADELFKIYGMPFRWIWGQVNRGFSGANNLGARVARGDYMLFMNSDVFPAGPGWLQKLVRVLDDEPDIGAVGPRLVFADGGIQHAGMVNRWHEHLGIWINHHPRMGFDPAMDDNTGPVRTPLITGACVLITRATLDRIGGWDTGYVIGDYEDSDLCLALRDAGLAVAYLPEAQLVHLERQSFRLLGEDSFRLRVTLTNAARHQVRWRKYLGADGAAPQQ</sequence>
<dbReference type="InterPro" id="IPR029044">
    <property type="entry name" value="Nucleotide-diphossugar_trans"/>
</dbReference>
<dbReference type="Proteomes" id="UP001247754">
    <property type="component" value="Unassembled WGS sequence"/>
</dbReference>
<name>A0ABU1FC01_9RHOB</name>
<dbReference type="SUPFAM" id="SSF53448">
    <property type="entry name" value="Nucleotide-diphospho-sugar transferases"/>
    <property type="match status" value="1"/>
</dbReference>
<dbReference type="GO" id="GO:0016757">
    <property type="term" value="F:glycosyltransferase activity"/>
    <property type="evidence" value="ECO:0007669"/>
    <property type="project" value="UniProtKB-KW"/>
</dbReference>
<protein>
    <submittedName>
        <fullName evidence="3">Glycosyltransferase family 2 protein</fullName>
        <ecNumber evidence="3">2.4.-.-</ecNumber>
    </submittedName>
</protein>
<keyword evidence="4" id="KW-1185">Reference proteome</keyword>
<feature type="compositionally biased region" description="Basic and acidic residues" evidence="1">
    <location>
        <begin position="11"/>
        <end position="25"/>
    </location>
</feature>
<feature type="region of interest" description="Disordered" evidence="1">
    <location>
        <begin position="1"/>
        <end position="80"/>
    </location>
</feature>
<evidence type="ECO:0000313" key="4">
    <source>
        <dbReference type="Proteomes" id="UP001247754"/>
    </source>
</evidence>
<comment type="caution">
    <text evidence="3">The sequence shown here is derived from an EMBL/GenBank/DDBJ whole genome shotgun (WGS) entry which is preliminary data.</text>
</comment>
<dbReference type="InterPro" id="IPR001173">
    <property type="entry name" value="Glyco_trans_2-like"/>
</dbReference>
<evidence type="ECO:0000259" key="2">
    <source>
        <dbReference type="Pfam" id="PF00535"/>
    </source>
</evidence>
<dbReference type="PANTHER" id="PTHR43179">
    <property type="entry name" value="RHAMNOSYLTRANSFERASE WBBL"/>
    <property type="match status" value="1"/>
</dbReference>
<keyword evidence="3" id="KW-0328">Glycosyltransferase</keyword>
<organism evidence="3 4">
    <name type="scientific">Ruixingdingia sedimenti</name>
    <dbReference type="NCBI Taxonomy" id="3073604"/>
    <lineage>
        <taxon>Bacteria</taxon>
        <taxon>Pseudomonadati</taxon>
        <taxon>Pseudomonadota</taxon>
        <taxon>Alphaproteobacteria</taxon>
        <taxon>Rhodobacterales</taxon>
        <taxon>Paracoccaceae</taxon>
        <taxon>Ruixingdingia</taxon>
    </lineage>
</organism>
<dbReference type="EC" id="2.4.-.-" evidence="3"/>
<dbReference type="Pfam" id="PF00535">
    <property type="entry name" value="Glycos_transf_2"/>
    <property type="match status" value="1"/>
</dbReference>
<feature type="compositionally biased region" description="Acidic residues" evidence="1">
    <location>
        <begin position="40"/>
        <end position="50"/>
    </location>
</feature>
<dbReference type="RefSeq" id="WP_310458595.1">
    <property type="nucleotide sequence ID" value="NZ_JAVKPH010000026.1"/>
</dbReference>
<gene>
    <name evidence="3" type="ORF">RGD00_17640</name>
</gene>